<feature type="transmembrane region" description="Helical" evidence="8">
    <location>
        <begin position="100"/>
        <end position="117"/>
    </location>
</feature>
<dbReference type="EMBL" id="LN907858">
    <property type="protein sequence ID" value="CUU39573.1"/>
    <property type="molecule type" value="Genomic_DNA"/>
</dbReference>
<dbReference type="PANTHER" id="PTHR43271">
    <property type="entry name" value="BLL2771 PROTEIN"/>
    <property type="match status" value="1"/>
</dbReference>
<feature type="transmembrane region" description="Helical" evidence="8">
    <location>
        <begin position="201"/>
        <end position="223"/>
    </location>
</feature>
<dbReference type="Proteomes" id="UP000029925">
    <property type="component" value="Unassembled WGS sequence"/>
</dbReference>
<evidence type="ECO:0000259" key="9">
    <source>
        <dbReference type="PROSITE" id="PS50850"/>
    </source>
</evidence>
<dbReference type="GO" id="GO:0005886">
    <property type="term" value="C:plasma membrane"/>
    <property type="evidence" value="ECO:0007669"/>
    <property type="project" value="UniProtKB-SubCell"/>
</dbReference>
<evidence type="ECO:0000256" key="7">
    <source>
        <dbReference type="ARBA" id="ARBA00023136"/>
    </source>
</evidence>
<keyword evidence="5 8" id="KW-0812">Transmembrane</keyword>
<dbReference type="SUPFAM" id="SSF103473">
    <property type="entry name" value="MFS general substrate transporter"/>
    <property type="match status" value="1"/>
</dbReference>
<feature type="transmembrane region" description="Helical" evidence="8">
    <location>
        <begin position="43"/>
        <end position="63"/>
    </location>
</feature>
<evidence type="ECO:0000256" key="1">
    <source>
        <dbReference type="ARBA" id="ARBA00004651"/>
    </source>
</evidence>
<dbReference type="PROSITE" id="PS50850">
    <property type="entry name" value="MFS"/>
    <property type="match status" value="1"/>
</dbReference>
<dbReference type="Proteomes" id="UP000064525">
    <property type="component" value="Chromosome I"/>
</dbReference>
<keyword evidence="4" id="KW-1003">Cell membrane</keyword>
<dbReference type="CDD" id="cd17324">
    <property type="entry name" value="MFS_NepI_like"/>
    <property type="match status" value="1"/>
</dbReference>
<comment type="subcellular location">
    <subcellularLocation>
        <location evidence="1">Cell membrane</location>
        <topology evidence="1">Multi-pass membrane protein</topology>
    </subcellularLocation>
</comment>
<dbReference type="InterPro" id="IPR036259">
    <property type="entry name" value="MFS_trans_sf"/>
</dbReference>
<keyword evidence="3" id="KW-0813">Transport</keyword>
<feature type="transmembrane region" description="Helical" evidence="8">
    <location>
        <begin position="353"/>
        <end position="372"/>
    </location>
</feature>
<accession>A0A099UIW9</accession>
<dbReference type="AlphaFoldDB" id="A0A099UIW9"/>
<dbReference type="GO" id="GO:0022857">
    <property type="term" value="F:transmembrane transporter activity"/>
    <property type="evidence" value="ECO:0007669"/>
    <property type="project" value="InterPro"/>
</dbReference>
<dbReference type="KEGG" id="hty:BN2458_PEG0687"/>
<dbReference type="STRING" id="76936.BN2458_PEG0687"/>
<feature type="transmembrane region" description="Helical" evidence="8">
    <location>
        <begin position="153"/>
        <end position="180"/>
    </location>
</feature>
<keyword evidence="12" id="KW-1185">Reference proteome</keyword>
<feature type="transmembrane region" description="Helical" evidence="8">
    <location>
        <begin position="129"/>
        <end position="147"/>
    </location>
</feature>
<dbReference type="Gene3D" id="1.20.1250.20">
    <property type="entry name" value="MFS general substrate transporter like domains"/>
    <property type="match status" value="1"/>
</dbReference>
<evidence type="ECO:0000313" key="13">
    <source>
        <dbReference type="Proteomes" id="UP000064525"/>
    </source>
</evidence>
<feature type="transmembrane region" description="Helical" evidence="8">
    <location>
        <begin position="5"/>
        <end position="23"/>
    </location>
</feature>
<evidence type="ECO:0000313" key="10">
    <source>
        <dbReference type="EMBL" id="CUU39573.1"/>
    </source>
</evidence>
<dbReference type="OrthoDB" id="9780737at2"/>
<feature type="transmembrane region" description="Helical" evidence="8">
    <location>
        <begin position="292"/>
        <end position="313"/>
    </location>
</feature>
<feature type="transmembrane region" description="Helical" evidence="8">
    <location>
        <begin position="269"/>
        <end position="286"/>
    </location>
</feature>
<dbReference type="GeneID" id="78150969"/>
<evidence type="ECO:0000256" key="6">
    <source>
        <dbReference type="ARBA" id="ARBA00022989"/>
    </source>
</evidence>
<feature type="domain" description="Major facilitator superfamily (MFS) profile" evidence="9">
    <location>
        <begin position="1"/>
        <end position="379"/>
    </location>
</feature>
<protein>
    <submittedName>
        <fullName evidence="11">MFS transporter</fullName>
    </submittedName>
    <submittedName>
        <fullName evidence="10">Major facilitator family transporter, putative</fullName>
    </submittedName>
</protein>
<dbReference type="Pfam" id="PF07690">
    <property type="entry name" value="MFS_1"/>
    <property type="match status" value="1"/>
</dbReference>
<keyword evidence="7 8" id="KW-0472">Membrane</keyword>
<evidence type="ECO:0000256" key="5">
    <source>
        <dbReference type="ARBA" id="ARBA00022692"/>
    </source>
</evidence>
<organism evidence="10 13">
    <name type="scientific">Helicobacter typhlonius</name>
    <dbReference type="NCBI Taxonomy" id="76936"/>
    <lineage>
        <taxon>Bacteria</taxon>
        <taxon>Pseudomonadati</taxon>
        <taxon>Campylobacterota</taxon>
        <taxon>Epsilonproteobacteria</taxon>
        <taxon>Campylobacterales</taxon>
        <taxon>Helicobacteraceae</taxon>
        <taxon>Helicobacter</taxon>
    </lineage>
</organism>
<reference evidence="11 12" key="1">
    <citation type="journal article" date="2014" name="Genome Announc.">
        <title>Draft genome sequences of eight enterohepatic helicobacter species isolated from both laboratory and wild rodents.</title>
        <authorList>
            <person name="Sheh A."/>
            <person name="Shen Z."/>
            <person name="Fox J.G."/>
        </authorList>
    </citation>
    <scope>NUCLEOTIDE SEQUENCE [LARGE SCALE GENOMIC DNA]</scope>
    <source>
        <strain evidence="11 12">MIT 98-6810</strain>
    </source>
</reference>
<reference evidence="10" key="2">
    <citation type="submission" date="2015-11" db="EMBL/GenBank/DDBJ databases">
        <authorList>
            <person name="Zhang Y."/>
            <person name="Guo Z."/>
        </authorList>
    </citation>
    <scope>NUCLEOTIDE SEQUENCE</scope>
    <source>
        <strain evidence="10">1</strain>
    </source>
</reference>
<dbReference type="PATRIC" id="fig|76936.10.peg.672"/>
<evidence type="ECO:0000313" key="11">
    <source>
        <dbReference type="EMBL" id="TLD78080.1"/>
    </source>
</evidence>
<evidence type="ECO:0000256" key="8">
    <source>
        <dbReference type="SAM" id="Phobius"/>
    </source>
</evidence>
<feature type="transmembrane region" description="Helical" evidence="8">
    <location>
        <begin position="325"/>
        <end position="347"/>
    </location>
</feature>
<evidence type="ECO:0000256" key="2">
    <source>
        <dbReference type="ARBA" id="ARBA00008335"/>
    </source>
</evidence>
<dbReference type="InterPro" id="IPR011701">
    <property type="entry name" value="MFS"/>
</dbReference>
<dbReference type="PANTHER" id="PTHR43271:SF1">
    <property type="entry name" value="INNER MEMBRANE TRANSPORT PROTEIN YNFM"/>
    <property type="match status" value="1"/>
</dbReference>
<evidence type="ECO:0000256" key="3">
    <source>
        <dbReference type="ARBA" id="ARBA00022448"/>
    </source>
</evidence>
<name>A0A099UIW9_9HELI</name>
<feature type="transmembrane region" description="Helical" evidence="8">
    <location>
        <begin position="70"/>
        <end position="88"/>
    </location>
</feature>
<dbReference type="RefSeq" id="WP_034327429.1">
    <property type="nucleotide sequence ID" value="NZ_CAJTQN010000013.1"/>
</dbReference>
<reference evidence="13" key="3">
    <citation type="submission" date="2015-11" db="EMBL/GenBank/DDBJ databases">
        <authorList>
            <person name="Anvar S.Y."/>
        </authorList>
    </citation>
    <scope>NUCLEOTIDE SEQUENCE [LARGE SCALE GENOMIC DNA]</scope>
</reference>
<proteinExistence type="inferred from homology"/>
<gene>
    <name evidence="10" type="ORF">BN2458_PEG0687</name>
    <name evidence="11" type="ORF">LS75_007775</name>
</gene>
<keyword evidence="6 8" id="KW-1133">Transmembrane helix</keyword>
<evidence type="ECO:0000313" key="12">
    <source>
        <dbReference type="Proteomes" id="UP000029925"/>
    </source>
</evidence>
<comment type="similarity">
    <text evidence="2">Belongs to the major facilitator superfamily.</text>
</comment>
<dbReference type="EMBL" id="JRPF02000010">
    <property type="protein sequence ID" value="TLD78080.1"/>
    <property type="molecule type" value="Genomic_DNA"/>
</dbReference>
<evidence type="ECO:0000256" key="4">
    <source>
        <dbReference type="ARBA" id="ARBA00022475"/>
    </source>
</evidence>
<dbReference type="InterPro" id="IPR020846">
    <property type="entry name" value="MFS_dom"/>
</dbReference>
<feature type="transmembrane region" description="Helical" evidence="8">
    <location>
        <begin position="243"/>
        <end position="262"/>
    </location>
</feature>
<sequence>MDKKAVISIVYIAIATLSSVYIPQPLLPLLAEEFHTSTQSASAIISITLLPMAFAPLFYGYFLENNQPKLILALSLFVAGGFQILLAWCDNLQLFLCLRFIQSLFFPAILTTLLTILTRLQSSSLQFNVSIYIASTIAGGLVGRMGGAYLTEIFSWQICFVILGISLILGGFFTLIWISTTQQILSKISFKQMLPFLTNKTSLIILGSVFVMFFSFQAALNTLPFHAKDIFPHISQNEIGCLYLGYSIGIVVSLLAGFITKICGGKEKTIFLALNLFALGLCVFLIDSMMWVYVGMFVMCFGSFIAHSVLNALNSSLSPHHKGVLSGLYLSFYYTGGALGSYLSSFIFEKCGWQILIIFLALLLSFTSIIFYTHTKKAKYVF</sequence>